<dbReference type="eggNOG" id="ENOG502QTF2">
    <property type="taxonomic scope" value="Eukaryota"/>
</dbReference>
<dbReference type="InterPro" id="IPR029982">
    <property type="entry name" value="Kptn"/>
</dbReference>
<dbReference type="GO" id="GO:0015629">
    <property type="term" value="C:actin cytoskeleton"/>
    <property type="evidence" value="ECO:0007669"/>
    <property type="project" value="InterPro"/>
</dbReference>
<dbReference type="GO" id="GO:0034198">
    <property type="term" value="P:cellular response to amino acid starvation"/>
    <property type="evidence" value="ECO:0007669"/>
    <property type="project" value="TreeGrafter"/>
</dbReference>
<dbReference type="SUPFAM" id="SSF69318">
    <property type="entry name" value="Integrin alpha N-terminal domain"/>
    <property type="match status" value="1"/>
</dbReference>
<dbReference type="AlphaFoldDB" id="A0A067R3Q5"/>
<organism evidence="1 2">
    <name type="scientific">Zootermopsis nevadensis</name>
    <name type="common">Dampwood termite</name>
    <dbReference type="NCBI Taxonomy" id="136037"/>
    <lineage>
        <taxon>Eukaryota</taxon>
        <taxon>Metazoa</taxon>
        <taxon>Ecdysozoa</taxon>
        <taxon>Arthropoda</taxon>
        <taxon>Hexapoda</taxon>
        <taxon>Insecta</taxon>
        <taxon>Pterygota</taxon>
        <taxon>Neoptera</taxon>
        <taxon>Polyneoptera</taxon>
        <taxon>Dictyoptera</taxon>
        <taxon>Blattodea</taxon>
        <taxon>Blattoidea</taxon>
        <taxon>Termitoidae</taxon>
        <taxon>Termopsidae</taxon>
        <taxon>Zootermopsis</taxon>
    </lineage>
</organism>
<dbReference type="PANTHER" id="PTHR15435:SF2">
    <property type="entry name" value="KICSTOR COMPLEX PROTEIN KAPTIN"/>
    <property type="match status" value="1"/>
</dbReference>
<dbReference type="GO" id="GO:0051015">
    <property type="term" value="F:actin filament binding"/>
    <property type="evidence" value="ECO:0007669"/>
    <property type="project" value="TreeGrafter"/>
</dbReference>
<dbReference type="GO" id="GO:0007015">
    <property type="term" value="P:actin filament organization"/>
    <property type="evidence" value="ECO:0007669"/>
    <property type="project" value="InterPro"/>
</dbReference>
<reference evidence="1 2" key="1">
    <citation type="journal article" date="2014" name="Nat. Commun.">
        <title>Molecular traces of alternative social organization in a termite genome.</title>
        <authorList>
            <person name="Terrapon N."/>
            <person name="Li C."/>
            <person name="Robertson H.M."/>
            <person name="Ji L."/>
            <person name="Meng X."/>
            <person name="Booth W."/>
            <person name="Chen Z."/>
            <person name="Childers C.P."/>
            <person name="Glastad K.M."/>
            <person name="Gokhale K."/>
            <person name="Gowin J."/>
            <person name="Gronenberg W."/>
            <person name="Hermansen R.A."/>
            <person name="Hu H."/>
            <person name="Hunt B.G."/>
            <person name="Huylmans A.K."/>
            <person name="Khalil S.M."/>
            <person name="Mitchell R.D."/>
            <person name="Munoz-Torres M.C."/>
            <person name="Mustard J.A."/>
            <person name="Pan H."/>
            <person name="Reese J.T."/>
            <person name="Scharf M.E."/>
            <person name="Sun F."/>
            <person name="Vogel H."/>
            <person name="Xiao J."/>
            <person name="Yang W."/>
            <person name="Yang Z."/>
            <person name="Yang Z."/>
            <person name="Zhou J."/>
            <person name="Zhu J."/>
            <person name="Brent C.S."/>
            <person name="Elsik C.G."/>
            <person name="Goodisman M.A."/>
            <person name="Liberles D.A."/>
            <person name="Roe R.M."/>
            <person name="Vargo E.L."/>
            <person name="Vilcinskas A."/>
            <person name="Wang J."/>
            <person name="Bornberg-Bauer E."/>
            <person name="Korb J."/>
            <person name="Zhang G."/>
            <person name="Liebig J."/>
        </authorList>
    </citation>
    <scope>NUCLEOTIDE SEQUENCE [LARGE SCALE GENOMIC DNA]</scope>
    <source>
        <tissue evidence="1">Whole organism</tissue>
    </source>
</reference>
<dbReference type="OMA" id="REDIHQT"/>
<dbReference type="GO" id="GO:1904262">
    <property type="term" value="P:negative regulation of TORC1 signaling"/>
    <property type="evidence" value="ECO:0007669"/>
    <property type="project" value="TreeGrafter"/>
</dbReference>
<proteinExistence type="predicted"/>
<evidence type="ECO:0000313" key="1">
    <source>
        <dbReference type="EMBL" id="KDR12519.1"/>
    </source>
</evidence>
<name>A0A067R3Q5_ZOONE</name>
<evidence type="ECO:0000313" key="2">
    <source>
        <dbReference type="Proteomes" id="UP000027135"/>
    </source>
</evidence>
<sequence>MAISKGAMENVIDAHYFVLPSQGNVYSLTKLCMSNGANKILAASLRRKVFSFEYSGDSDGFLKPTVKEVLFTYIPNGTEIISIDAFNRSQSSDDFVIGITIIKPSEHNTETYLNIYSEWEPSSEINLDSVAQSCLMIELDFIPYQLYHTEIYTDAEGESNKEVVWLLSGSDQKIHMFREDRANHCYSEVDVADHFPELVEPPSIILWMDIYHCKTETRHVSAFGCECGYVKLAVVDARKKVVLSCWSVRFGGPVSTVRLFTEESNLKPPDFLNTPQQETEEEEMAVHLLVSNTLQPSVVYMNVLQRDLSDCFTLPDSDHYDAVLCSTIADVDMDGKHEILLGTYGQEILTYKYQECCTDKSGTWSLVSQRSFANPIHSILYLDVTGDGVKEFVILTLRGVHVMQHDPKDVSEVFNRRYKQLMDLLASKMS</sequence>
<dbReference type="GO" id="GO:0030027">
    <property type="term" value="C:lamellipodium"/>
    <property type="evidence" value="ECO:0007669"/>
    <property type="project" value="TreeGrafter"/>
</dbReference>
<dbReference type="Proteomes" id="UP000027135">
    <property type="component" value="Unassembled WGS sequence"/>
</dbReference>
<keyword evidence="2" id="KW-1185">Reference proteome</keyword>
<dbReference type="STRING" id="136037.A0A067R3Q5"/>
<gene>
    <name evidence="1" type="ORF">L798_13526</name>
</gene>
<accession>A0A067R3Q5</accession>
<dbReference type="PANTHER" id="PTHR15435">
    <property type="entry name" value="KICSTOR COMPLEX PROTEIN KAPTIN"/>
    <property type="match status" value="1"/>
</dbReference>
<dbReference type="InParanoid" id="A0A067R3Q5"/>
<protein>
    <submittedName>
        <fullName evidence="1">Kaptin</fullName>
    </submittedName>
</protein>
<dbReference type="EMBL" id="KK853013">
    <property type="protein sequence ID" value="KDR12519.1"/>
    <property type="molecule type" value="Genomic_DNA"/>
</dbReference>
<dbReference type="InterPro" id="IPR028994">
    <property type="entry name" value="Integrin_alpha_N"/>
</dbReference>